<evidence type="ECO:0000256" key="1">
    <source>
        <dbReference type="SAM" id="Phobius"/>
    </source>
</evidence>
<evidence type="ECO:0000313" key="2">
    <source>
        <dbReference type="EMBL" id="KAH3834183.1"/>
    </source>
</evidence>
<reference evidence="2" key="2">
    <citation type="submission" date="2020-11" db="EMBL/GenBank/DDBJ databases">
        <authorList>
            <person name="McCartney M.A."/>
            <person name="Auch B."/>
            <person name="Kono T."/>
            <person name="Mallez S."/>
            <person name="Becker A."/>
            <person name="Gohl D.M."/>
            <person name="Silverstein K.A.T."/>
            <person name="Koren S."/>
            <person name="Bechman K.B."/>
            <person name="Herman A."/>
            <person name="Abrahante J.E."/>
            <person name="Garbe J."/>
        </authorList>
    </citation>
    <scope>NUCLEOTIDE SEQUENCE</scope>
    <source>
        <strain evidence="2">Duluth1</strain>
        <tissue evidence="2">Whole animal</tissue>
    </source>
</reference>
<protein>
    <submittedName>
        <fullName evidence="2">Uncharacterized protein</fullName>
    </submittedName>
</protein>
<proteinExistence type="predicted"/>
<sequence>MTDFKDMLSSSDYNWMKCSFAQRDVKAVLAEFVEEDIKDLQKQLLHNVQTSKGLPSKTICNRCLLQNLLPCRTGKMCKFKNKSCSFHKDASLQPRRCPTNGLCDFICFGIIDHHRFRGPSWKNTDASKWCTDSWTIAKCYMPPDGYLNAKSAEETDFNGVLSVIINCIYCQRRFSEDLNNPMNVCTKARDKSRDVRYAPNLELSDAVRDSIIDTLVDLLNDSRFFRSNQRSVECREKLIKLKANALRVSTTDITTALEDSVQSANQALEVLKKPNSLDAETEITLSNLNNLADNLQSTCTCVKAEIEKNLIEKLYNSETIFFQACLAESATFNSGEISIRFVLYIFLIGSLIFAFSKNIILWCVIVCFAVALYKYIYFYRPARPIQRSPYIIQHEMELRQIEHTAEAVKALQHKLLKLKRNGKQRK</sequence>
<keyword evidence="1" id="KW-0812">Transmembrane</keyword>
<name>A0A9D4K712_DREPO</name>
<keyword evidence="3" id="KW-1185">Reference proteome</keyword>
<accession>A0A9D4K712</accession>
<keyword evidence="1" id="KW-0472">Membrane</keyword>
<evidence type="ECO:0000313" key="3">
    <source>
        <dbReference type="Proteomes" id="UP000828390"/>
    </source>
</evidence>
<dbReference type="Proteomes" id="UP000828390">
    <property type="component" value="Unassembled WGS sequence"/>
</dbReference>
<feature type="transmembrane region" description="Helical" evidence="1">
    <location>
        <begin position="359"/>
        <end position="378"/>
    </location>
</feature>
<gene>
    <name evidence="2" type="ORF">DPMN_107502</name>
</gene>
<dbReference type="OrthoDB" id="6118599at2759"/>
<dbReference type="InterPro" id="IPR027897">
    <property type="entry name" value="DUF4559"/>
</dbReference>
<dbReference type="AlphaFoldDB" id="A0A9D4K712"/>
<comment type="caution">
    <text evidence="2">The sequence shown here is derived from an EMBL/GenBank/DDBJ whole genome shotgun (WGS) entry which is preliminary data.</text>
</comment>
<reference evidence="2" key="1">
    <citation type="journal article" date="2019" name="bioRxiv">
        <title>The Genome of the Zebra Mussel, Dreissena polymorpha: A Resource for Invasive Species Research.</title>
        <authorList>
            <person name="McCartney M.A."/>
            <person name="Auch B."/>
            <person name="Kono T."/>
            <person name="Mallez S."/>
            <person name="Zhang Y."/>
            <person name="Obille A."/>
            <person name="Becker A."/>
            <person name="Abrahante J.E."/>
            <person name="Garbe J."/>
            <person name="Badalamenti J.P."/>
            <person name="Herman A."/>
            <person name="Mangelson H."/>
            <person name="Liachko I."/>
            <person name="Sullivan S."/>
            <person name="Sone E.D."/>
            <person name="Koren S."/>
            <person name="Silverstein K.A.T."/>
            <person name="Beckman K.B."/>
            <person name="Gohl D.M."/>
        </authorList>
    </citation>
    <scope>NUCLEOTIDE SEQUENCE</scope>
    <source>
        <strain evidence="2">Duluth1</strain>
        <tissue evidence="2">Whole animal</tissue>
    </source>
</reference>
<keyword evidence="1" id="KW-1133">Transmembrane helix</keyword>
<organism evidence="2 3">
    <name type="scientific">Dreissena polymorpha</name>
    <name type="common">Zebra mussel</name>
    <name type="synonym">Mytilus polymorpha</name>
    <dbReference type="NCBI Taxonomy" id="45954"/>
    <lineage>
        <taxon>Eukaryota</taxon>
        <taxon>Metazoa</taxon>
        <taxon>Spiralia</taxon>
        <taxon>Lophotrochozoa</taxon>
        <taxon>Mollusca</taxon>
        <taxon>Bivalvia</taxon>
        <taxon>Autobranchia</taxon>
        <taxon>Heteroconchia</taxon>
        <taxon>Euheterodonta</taxon>
        <taxon>Imparidentia</taxon>
        <taxon>Neoheterodontei</taxon>
        <taxon>Myida</taxon>
        <taxon>Dreissenoidea</taxon>
        <taxon>Dreissenidae</taxon>
        <taxon>Dreissena</taxon>
    </lineage>
</organism>
<dbReference type="EMBL" id="JAIWYP010000004">
    <property type="protein sequence ID" value="KAH3834183.1"/>
    <property type="molecule type" value="Genomic_DNA"/>
</dbReference>
<dbReference type="Pfam" id="PF15112">
    <property type="entry name" value="DUF4559"/>
    <property type="match status" value="1"/>
</dbReference>